<sequence length="180" mass="20737">MGDILGLKEDEQLEVYRAVVDLVKSRIEKAKSIAKKGKTKEGLDIELLTKTIKEKLGDKLLGHFYTEKILSQKNLKTVKLFHPTKDIHIKNELFGWRLSSGKDHIDCQSEAEAEYLKIWLESGLEEVKVPKDESYLIKILPELKALKEKIDRIISEHISTITSQKLQKKILQKLQGELFE</sequence>
<keyword evidence="2" id="KW-1185">Reference proteome</keyword>
<evidence type="ECO:0000313" key="2">
    <source>
        <dbReference type="Proteomes" id="UP000516360"/>
    </source>
</evidence>
<dbReference type="KEGG" id="dtp:JZK55_07040"/>
<protein>
    <submittedName>
        <fullName evidence="1">Uncharacterized protein</fullName>
    </submittedName>
</protein>
<organism evidence="1 2">
    <name type="scientific">Dissulfurispira thermophila</name>
    <dbReference type="NCBI Taxonomy" id="2715679"/>
    <lineage>
        <taxon>Bacteria</taxon>
        <taxon>Pseudomonadati</taxon>
        <taxon>Nitrospirota</taxon>
        <taxon>Thermodesulfovibrionia</taxon>
        <taxon>Thermodesulfovibrionales</taxon>
        <taxon>Dissulfurispiraceae</taxon>
        <taxon>Dissulfurispira</taxon>
    </lineage>
</organism>
<dbReference type="EMBL" id="AP022873">
    <property type="protein sequence ID" value="BCB95782.1"/>
    <property type="molecule type" value="Genomic_DNA"/>
</dbReference>
<accession>A0A7G1H0F0</accession>
<dbReference type="RefSeq" id="WP_203473256.1">
    <property type="nucleotide sequence ID" value="NZ_AP022873.1"/>
</dbReference>
<evidence type="ECO:0000313" key="1">
    <source>
        <dbReference type="EMBL" id="BCB95782.1"/>
    </source>
</evidence>
<dbReference type="Proteomes" id="UP000516360">
    <property type="component" value="Chromosome"/>
</dbReference>
<gene>
    <name evidence="1" type="ORF">JZK55_07040</name>
</gene>
<proteinExistence type="predicted"/>
<name>A0A7G1H0F0_9BACT</name>
<dbReference type="AlphaFoldDB" id="A0A7G1H0F0"/>
<reference evidence="1 2" key="1">
    <citation type="submission" date="2020-03" db="EMBL/GenBank/DDBJ databases">
        <title>Complete genome sequences of two sulfur-disproportionating bacterial strains T55J and Mzg5.</title>
        <authorList>
            <person name="Umezawa K."/>
            <person name="Kojima H."/>
            <person name="Kato Y."/>
            <person name="Fukui M."/>
        </authorList>
    </citation>
    <scope>NUCLEOTIDE SEQUENCE [LARGE SCALE GENOMIC DNA]</scope>
    <source>
        <strain evidence="1 2">T55J</strain>
    </source>
</reference>